<organism evidence="3 4">
    <name type="scientific">Pholiota conissans</name>
    <dbReference type="NCBI Taxonomy" id="109636"/>
    <lineage>
        <taxon>Eukaryota</taxon>
        <taxon>Fungi</taxon>
        <taxon>Dikarya</taxon>
        <taxon>Basidiomycota</taxon>
        <taxon>Agaricomycotina</taxon>
        <taxon>Agaricomycetes</taxon>
        <taxon>Agaricomycetidae</taxon>
        <taxon>Agaricales</taxon>
        <taxon>Agaricineae</taxon>
        <taxon>Strophariaceae</taxon>
        <taxon>Pholiota</taxon>
    </lineage>
</organism>
<reference evidence="3" key="1">
    <citation type="submission" date="2020-11" db="EMBL/GenBank/DDBJ databases">
        <authorList>
            <consortium name="DOE Joint Genome Institute"/>
            <person name="Ahrendt S."/>
            <person name="Riley R."/>
            <person name="Andreopoulos W."/>
            <person name="Labutti K."/>
            <person name="Pangilinan J."/>
            <person name="Ruiz-Duenas F.J."/>
            <person name="Barrasa J.M."/>
            <person name="Sanchez-Garcia M."/>
            <person name="Camarero S."/>
            <person name="Miyauchi S."/>
            <person name="Serrano A."/>
            <person name="Linde D."/>
            <person name="Babiker R."/>
            <person name="Drula E."/>
            <person name="Ayuso-Fernandez I."/>
            <person name="Pacheco R."/>
            <person name="Padilla G."/>
            <person name="Ferreira P."/>
            <person name="Barriuso J."/>
            <person name="Kellner H."/>
            <person name="Castanera R."/>
            <person name="Alfaro M."/>
            <person name="Ramirez L."/>
            <person name="Pisabarro A.G."/>
            <person name="Kuo A."/>
            <person name="Tritt A."/>
            <person name="Lipzen A."/>
            <person name="He G."/>
            <person name="Yan M."/>
            <person name="Ng V."/>
            <person name="Cullen D."/>
            <person name="Martin F."/>
            <person name="Rosso M.-N."/>
            <person name="Henrissat B."/>
            <person name="Hibbett D."/>
            <person name="Martinez A.T."/>
            <person name="Grigoriev I.V."/>
        </authorList>
    </citation>
    <scope>NUCLEOTIDE SEQUENCE</scope>
    <source>
        <strain evidence="3">CIRM-BRFM 674</strain>
    </source>
</reference>
<feature type="domain" description="DUF3835" evidence="2">
    <location>
        <begin position="672"/>
        <end position="689"/>
    </location>
</feature>
<proteinExistence type="predicted"/>
<feature type="domain" description="DUF3835" evidence="2">
    <location>
        <begin position="321"/>
        <end position="389"/>
    </location>
</feature>
<feature type="compositionally biased region" description="Low complexity" evidence="1">
    <location>
        <begin position="626"/>
        <end position="642"/>
    </location>
</feature>
<protein>
    <recommendedName>
        <fullName evidence="2">DUF3835 domain-containing protein</fullName>
    </recommendedName>
</protein>
<feature type="compositionally biased region" description="Basic and acidic residues" evidence="1">
    <location>
        <begin position="118"/>
        <end position="131"/>
    </location>
</feature>
<dbReference type="Proteomes" id="UP000807469">
    <property type="component" value="Unassembled WGS sequence"/>
</dbReference>
<feature type="compositionally biased region" description="Low complexity" evidence="1">
    <location>
        <begin position="521"/>
        <end position="556"/>
    </location>
</feature>
<evidence type="ECO:0000313" key="3">
    <source>
        <dbReference type="EMBL" id="KAF9484665.1"/>
    </source>
</evidence>
<evidence type="ECO:0000259" key="2">
    <source>
        <dbReference type="Pfam" id="PF12927"/>
    </source>
</evidence>
<evidence type="ECO:0000313" key="4">
    <source>
        <dbReference type="Proteomes" id="UP000807469"/>
    </source>
</evidence>
<name>A0A9P5ZDI1_9AGAR</name>
<dbReference type="OrthoDB" id="21413at2759"/>
<feature type="compositionally biased region" description="Acidic residues" evidence="1">
    <location>
        <begin position="302"/>
        <end position="315"/>
    </location>
</feature>
<feature type="compositionally biased region" description="Basic and acidic residues" evidence="1">
    <location>
        <begin position="676"/>
        <end position="689"/>
    </location>
</feature>
<evidence type="ECO:0000256" key="1">
    <source>
        <dbReference type="SAM" id="MobiDB-lite"/>
    </source>
</evidence>
<keyword evidence="4" id="KW-1185">Reference proteome</keyword>
<comment type="caution">
    <text evidence="3">The sequence shown here is derived from an EMBL/GenBank/DDBJ whole genome shotgun (WGS) entry which is preliminary data.</text>
</comment>
<dbReference type="EMBL" id="MU155141">
    <property type="protein sequence ID" value="KAF9484665.1"/>
    <property type="molecule type" value="Genomic_DNA"/>
</dbReference>
<accession>A0A9P5ZDI1</accession>
<feature type="region of interest" description="Disordered" evidence="1">
    <location>
        <begin position="475"/>
        <end position="689"/>
    </location>
</feature>
<feature type="region of interest" description="Disordered" evidence="1">
    <location>
        <begin position="114"/>
        <end position="315"/>
    </location>
</feature>
<feature type="compositionally biased region" description="Basic and acidic residues" evidence="1">
    <location>
        <begin position="185"/>
        <end position="209"/>
    </location>
</feature>
<feature type="compositionally biased region" description="Pro residues" evidence="1">
    <location>
        <begin position="608"/>
        <end position="625"/>
    </location>
</feature>
<dbReference type="AlphaFoldDB" id="A0A9P5ZDI1"/>
<feature type="compositionally biased region" description="Basic and acidic residues" evidence="1">
    <location>
        <begin position="153"/>
        <end position="174"/>
    </location>
</feature>
<dbReference type="InterPro" id="IPR024325">
    <property type="entry name" value="DUF3835"/>
</dbReference>
<feature type="compositionally biased region" description="Basic and acidic residues" evidence="1">
    <location>
        <begin position="225"/>
        <end position="243"/>
    </location>
</feature>
<dbReference type="Pfam" id="PF12927">
    <property type="entry name" value="DUF3835"/>
    <property type="match status" value="2"/>
</dbReference>
<feature type="compositionally biased region" description="Polar residues" evidence="1">
    <location>
        <begin position="250"/>
        <end position="264"/>
    </location>
</feature>
<sequence>MSQPQGTLQNLNDGSQESLRALIQSLVPEASVNSNGKFSGDVVGKLTEKLSQLVGPDAVQEYKDSRNERGELINEEGLPIIDINEPVDIATKLQSAGSIPPLATVEPLLPLATLPPSARERLRERRNRILDMLEQEEQETQQRESEEAGEVLQEQKEEAAREMARRKDAKELQKKMGRALLQNMSKEKQREEQEKEAQRLRDEEAEKRRSPSIKKKTVAFVESTDNFKKEHDDKAESSSKIDWGDVTPARLQNTKRPTLLSQSLLDKHPMKMSVVERVPGGQPTAPKPPSTPRQFSTRLIDSDDESDPDDSSSDIDDAAVLEEDDIDLDYAHHQREVALEYYKQRNTIGQIAAAAMMNHSHSADELPDTNPDVVQDSTKPGVSQFRASRFASAYNATIPTTSNASTSLAGSVIPASSTRTIQRAIRTGKIDDNGKLVGEEGDSASEQEDEGLQEVLNLLRKGEVYNIGPDGNYIHAVRPNPNEGNIGPSGSQAGPLSAPQGDSNAMPPPNLRPKTSRFKASRAAAGRPAGSSSHSIPSLSSPTPSDTSSPSVTPISYVGRSSPKLGSDLPSPDSSVVAERIKASIESPSPSKHPQPSPFSMIVESPLFPMPHEPPVSPTGQPEPSPMIISSPSFPPSTSSGSRRPDRPPPVLATSVIESRRTGQAPYAYQDATNDGPEKKISRFRAERM</sequence>
<gene>
    <name evidence="3" type="ORF">BDN70DRAFT_872181</name>
</gene>